<keyword evidence="3 9" id="KW-0547">Nucleotide-binding</keyword>
<accession>A0A1I6U9F6</accession>
<keyword evidence="6 9" id="KW-0521">NADP</keyword>
<dbReference type="EMBL" id="FPAI01000023">
    <property type="protein sequence ID" value="SFS98052.1"/>
    <property type="molecule type" value="Genomic_DNA"/>
</dbReference>
<dbReference type="PANTHER" id="PTHR20275:SF9">
    <property type="entry name" value="NAD KINASE 2"/>
    <property type="match status" value="1"/>
</dbReference>
<protein>
    <recommendedName>
        <fullName evidence="9">NAD kinase</fullName>
        <ecNumber evidence="9">2.7.1.23</ecNumber>
    </recommendedName>
    <alternativeName>
        <fullName evidence="9">ATP-dependent NAD kinase</fullName>
    </alternativeName>
</protein>
<comment type="catalytic activity">
    <reaction evidence="8 9">
        <text>NAD(+) + ATP = ADP + NADP(+) + H(+)</text>
        <dbReference type="Rhea" id="RHEA:18629"/>
        <dbReference type="ChEBI" id="CHEBI:15378"/>
        <dbReference type="ChEBI" id="CHEBI:30616"/>
        <dbReference type="ChEBI" id="CHEBI:57540"/>
        <dbReference type="ChEBI" id="CHEBI:58349"/>
        <dbReference type="ChEBI" id="CHEBI:456216"/>
        <dbReference type="EC" id="2.7.1.23"/>
    </reaction>
</comment>
<keyword evidence="2 9" id="KW-0808">Transferase</keyword>
<keyword evidence="1 9" id="KW-0963">Cytoplasm</keyword>
<dbReference type="EC" id="2.7.1.23" evidence="9"/>
<evidence type="ECO:0000313" key="10">
    <source>
        <dbReference type="EMBL" id="SFS98052.1"/>
    </source>
</evidence>
<dbReference type="InterPro" id="IPR002504">
    <property type="entry name" value="NADK"/>
</dbReference>
<organism evidence="10 11">
    <name type="scientific">Halolactibacillus miurensis</name>
    <dbReference type="NCBI Taxonomy" id="306541"/>
    <lineage>
        <taxon>Bacteria</taxon>
        <taxon>Bacillati</taxon>
        <taxon>Bacillota</taxon>
        <taxon>Bacilli</taxon>
        <taxon>Bacillales</taxon>
        <taxon>Bacillaceae</taxon>
        <taxon>Halolactibacillus</taxon>
    </lineage>
</organism>
<keyword evidence="7 9" id="KW-0520">NAD</keyword>
<feature type="binding site" evidence="9">
    <location>
        <position position="149"/>
    </location>
    <ligand>
        <name>NAD(+)</name>
        <dbReference type="ChEBI" id="CHEBI:57540"/>
    </ligand>
</feature>
<dbReference type="NCBIfam" id="NF002902">
    <property type="entry name" value="PRK03501.1"/>
    <property type="match status" value="1"/>
</dbReference>
<evidence type="ECO:0000256" key="3">
    <source>
        <dbReference type="ARBA" id="ARBA00022741"/>
    </source>
</evidence>
<name>A0A1I6U9F6_9BACI</name>
<evidence type="ECO:0000256" key="9">
    <source>
        <dbReference type="HAMAP-Rule" id="MF_00361"/>
    </source>
</evidence>
<dbReference type="Proteomes" id="UP000199139">
    <property type="component" value="Unassembled WGS sequence"/>
</dbReference>
<feature type="binding site" evidence="9">
    <location>
        <position position="54"/>
    </location>
    <ligand>
        <name>NAD(+)</name>
        <dbReference type="ChEBI" id="CHEBI:57540"/>
    </ligand>
</feature>
<feature type="binding site" evidence="9">
    <location>
        <position position="184"/>
    </location>
    <ligand>
        <name>NAD(+)</name>
        <dbReference type="ChEBI" id="CHEBI:57540"/>
    </ligand>
</feature>
<sequence>MMLTIYLYFSHRCQEEGVLQKLAPIIERYDVTLTDKMKEADYIFSIGDDGHFLHTLRTCKFREDVVFVGISQTEETNFYTTYGIHQLEEVVQTITDHPTLTEHELLKVQIDDSKDLYAINEVSVRSSIIKAIAINVSIDQTPFEHFVGDGIIISTPTGSTGYNHSVGGAVIDPDLDLLQMTKIAPINTNEHKTFQAPLCLSRNRKVTLEVIQDGNDFPIIGIDNEAYPVNTTKHIHVELSNRNVTLLFQTNDAYIHRLKHLFL</sequence>
<evidence type="ECO:0000256" key="8">
    <source>
        <dbReference type="ARBA" id="ARBA00047925"/>
    </source>
</evidence>
<evidence type="ECO:0000256" key="4">
    <source>
        <dbReference type="ARBA" id="ARBA00022777"/>
    </source>
</evidence>
<feature type="binding site" evidence="9">
    <location>
        <begin position="120"/>
        <end position="121"/>
    </location>
    <ligand>
        <name>NAD(+)</name>
        <dbReference type="ChEBI" id="CHEBI:57540"/>
    </ligand>
</feature>
<evidence type="ECO:0000256" key="2">
    <source>
        <dbReference type="ARBA" id="ARBA00022679"/>
    </source>
</evidence>
<dbReference type="Gene3D" id="3.40.50.10330">
    <property type="entry name" value="Probable inorganic polyphosphate/atp-NAD kinase, domain 1"/>
    <property type="match status" value="1"/>
</dbReference>
<dbReference type="STRING" id="306541.SAMN05421668_12335"/>
<dbReference type="GO" id="GO:0051287">
    <property type="term" value="F:NAD binding"/>
    <property type="evidence" value="ECO:0007669"/>
    <property type="project" value="UniProtKB-ARBA"/>
</dbReference>
<evidence type="ECO:0000256" key="5">
    <source>
        <dbReference type="ARBA" id="ARBA00022840"/>
    </source>
</evidence>
<feature type="binding site" evidence="9">
    <location>
        <begin position="160"/>
        <end position="165"/>
    </location>
    <ligand>
        <name>NAD(+)</name>
        <dbReference type="ChEBI" id="CHEBI:57540"/>
    </ligand>
</feature>
<feature type="active site" description="Proton acceptor" evidence="9">
    <location>
        <position position="49"/>
    </location>
</feature>
<comment type="subcellular location">
    <subcellularLocation>
        <location evidence="9">Cytoplasm</location>
    </subcellularLocation>
</comment>
<comment type="cofactor">
    <cofactor evidence="9">
        <name>a divalent metal cation</name>
        <dbReference type="ChEBI" id="CHEBI:60240"/>
    </cofactor>
</comment>
<dbReference type="SUPFAM" id="SSF111331">
    <property type="entry name" value="NAD kinase/diacylglycerol kinase-like"/>
    <property type="match status" value="1"/>
</dbReference>
<dbReference type="GO" id="GO:0005524">
    <property type="term" value="F:ATP binding"/>
    <property type="evidence" value="ECO:0007669"/>
    <property type="project" value="UniProtKB-KW"/>
</dbReference>
<evidence type="ECO:0000256" key="6">
    <source>
        <dbReference type="ARBA" id="ARBA00022857"/>
    </source>
</evidence>
<keyword evidence="4 9" id="KW-0418">Kinase</keyword>
<dbReference type="OrthoDB" id="9774737at2"/>
<dbReference type="GO" id="GO:0005737">
    <property type="term" value="C:cytoplasm"/>
    <property type="evidence" value="ECO:0007669"/>
    <property type="project" value="UniProtKB-SubCell"/>
</dbReference>
<comment type="similarity">
    <text evidence="9">Belongs to the NAD kinase family.</text>
</comment>
<evidence type="ECO:0000256" key="1">
    <source>
        <dbReference type="ARBA" id="ARBA00022490"/>
    </source>
</evidence>
<comment type="function">
    <text evidence="9">Involved in the regulation of the intracellular balance of NAD and NADP, and is a key enzyme in the biosynthesis of NADP. Catalyzes specifically the phosphorylation on 2'-hydroxyl of the adenosine moiety of NAD to yield NADP.</text>
</comment>
<feature type="binding site" evidence="9">
    <location>
        <begin position="49"/>
        <end position="50"/>
    </location>
    <ligand>
        <name>NAD(+)</name>
        <dbReference type="ChEBI" id="CHEBI:57540"/>
    </ligand>
</feature>
<evidence type="ECO:0000256" key="7">
    <source>
        <dbReference type="ARBA" id="ARBA00023027"/>
    </source>
</evidence>
<dbReference type="InterPro" id="IPR016064">
    <property type="entry name" value="NAD/diacylglycerol_kinase_sf"/>
</dbReference>
<dbReference type="InterPro" id="IPR017438">
    <property type="entry name" value="ATP-NAD_kinase_N"/>
</dbReference>
<reference evidence="10 11" key="1">
    <citation type="submission" date="2016-10" db="EMBL/GenBank/DDBJ databases">
        <authorList>
            <person name="de Groot N.N."/>
        </authorList>
    </citation>
    <scope>NUCLEOTIDE SEQUENCE [LARGE SCALE GENOMIC DNA]</scope>
    <source>
        <strain evidence="10 11">DSM 17074</strain>
    </source>
</reference>
<dbReference type="Gene3D" id="2.60.200.30">
    <property type="entry name" value="Probable inorganic polyphosphate/atp-NAD kinase, domain 2"/>
    <property type="match status" value="1"/>
</dbReference>
<dbReference type="AlphaFoldDB" id="A0A1I6U9F6"/>
<dbReference type="InterPro" id="IPR017437">
    <property type="entry name" value="ATP-NAD_kinase_PpnK-typ_C"/>
</dbReference>
<keyword evidence="5 9" id="KW-0067">ATP-binding</keyword>
<dbReference type="HAMAP" id="MF_00361">
    <property type="entry name" value="NAD_kinase"/>
    <property type="match status" value="1"/>
</dbReference>
<proteinExistence type="inferred from homology"/>
<dbReference type="Pfam" id="PF20143">
    <property type="entry name" value="NAD_kinase_C"/>
    <property type="match status" value="1"/>
</dbReference>
<gene>
    <name evidence="9" type="primary">nadK</name>
    <name evidence="10" type="ORF">SAMN05421668_12335</name>
</gene>
<evidence type="ECO:0000313" key="11">
    <source>
        <dbReference type="Proteomes" id="UP000199139"/>
    </source>
</evidence>
<dbReference type="PANTHER" id="PTHR20275">
    <property type="entry name" value="NAD KINASE"/>
    <property type="match status" value="1"/>
</dbReference>
<dbReference type="GO" id="GO:0019674">
    <property type="term" value="P:NAD+ metabolic process"/>
    <property type="evidence" value="ECO:0007669"/>
    <property type="project" value="InterPro"/>
</dbReference>
<dbReference type="GO" id="GO:0046872">
    <property type="term" value="F:metal ion binding"/>
    <property type="evidence" value="ECO:0007669"/>
    <property type="project" value="UniProtKB-UniRule"/>
</dbReference>
<comment type="caution">
    <text evidence="9">Lacks conserved residue(s) required for the propagation of feature annotation.</text>
</comment>
<dbReference type="GO" id="GO:0006741">
    <property type="term" value="P:NADP+ biosynthetic process"/>
    <property type="evidence" value="ECO:0007669"/>
    <property type="project" value="UniProtKB-UniRule"/>
</dbReference>
<dbReference type="GO" id="GO:0003951">
    <property type="term" value="F:NAD+ kinase activity"/>
    <property type="evidence" value="ECO:0007669"/>
    <property type="project" value="UniProtKB-UniRule"/>
</dbReference>